<accession>F0W9N7</accession>
<reference evidence="1" key="1">
    <citation type="journal article" date="2011" name="PLoS Biol.">
        <title>Gene gain and loss during evolution of obligate parasitism in the white rust pathogen of Arabidopsis thaliana.</title>
        <authorList>
            <person name="Kemen E."/>
            <person name="Gardiner A."/>
            <person name="Schultz-Larsen T."/>
            <person name="Kemen A.C."/>
            <person name="Balmuth A.L."/>
            <person name="Robert-Seilaniantz A."/>
            <person name="Bailey K."/>
            <person name="Holub E."/>
            <person name="Studholme D.J."/>
            <person name="Maclean D."/>
            <person name="Jones J.D."/>
        </authorList>
    </citation>
    <scope>NUCLEOTIDE SEQUENCE</scope>
</reference>
<protein>
    <submittedName>
        <fullName evidence="1">AlNc14C41G3492 protein</fullName>
    </submittedName>
</protein>
<sequence length="104" mass="12261">MVQDAPGERSRLARLVNRNTHFYFSFFPEINPQQLKLTHADVPCIDEDEALLTGISRKYVNEELRRVNQTGQSSPANKIQLTRNKVFIPRRIQNPIRFRSDHWK</sequence>
<organism evidence="1">
    <name type="scientific">Albugo laibachii Nc14</name>
    <dbReference type="NCBI Taxonomy" id="890382"/>
    <lineage>
        <taxon>Eukaryota</taxon>
        <taxon>Sar</taxon>
        <taxon>Stramenopiles</taxon>
        <taxon>Oomycota</taxon>
        <taxon>Peronosporomycetes</taxon>
        <taxon>Albuginales</taxon>
        <taxon>Albuginaceae</taxon>
        <taxon>Albugo</taxon>
    </lineage>
</organism>
<dbReference type="EMBL" id="FR824086">
    <property type="protein sequence ID" value="CCA17855.1"/>
    <property type="molecule type" value="Genomic_DNA"/>
</dbReference>
<name>F0W9N7_9STRA</name>
<gene>
    <name evidence="1" type="primary">AlNc14C41G3492</name>
    <name evidence="1" type="ORF">ALNC14_039980</name>
</gene>
<proteinExistence type="predicted"/>
<dbReference type="AlphaFoldDB" id="F0W9N7"/>
<reference evidence="1" key="2">
    <citation type="submission" date="2011-02" db="EMBL/GenBank/DDBJ databases">
        <authorList>
            <person name="MacLean D."/>
        </authorList>
    </citation>
    <scope>NUCLEOTIDE SEQUENCE</scope>
</reference>
<evidence type="ECO:0000313" key="1">
    <source>
        <dbReference type="EMBL" id="CCA17855.1"/>
    </source>
</evidence>
<dbReference type="HOGENOM" id="CLU_2255192_0_0_1"/>